<keyword evidence="1" id="KW-0812">Transmembrane</keyword>
<proteinExistence type="predicted"/>
<evidence type="ECO:0000313" key="2">
    <source>
        <dbReference type="EMBL" id="QUI24264.1"/>
    </source>
</evidence>
<dbReference type="PANTHER" id="PTHR37305:SF2">
    <property type="entry name" value="BACITRACIN TRANSPORT PERMEASE PROTEIN BCRB"/>
    <property type="match status" value="1"/>
</dbReference>
<feature type="transmembrane region" description="Helical" evidence="1">
    <location>
        <begin position="70"/>
        <end position="92"/>
    </location>
</feature>
<feature type="transmembrane region" description="Helical" evidence="1">
    <location>
        <begin position="239"/>
        <end position="258"/>
    </location>
</feature>
<dbReference type="PANTHER" id="PTHR37305">
    <property type="entry name" value="INTEGRAL MEMBRANE PROTEIN-RELATED"/>
    <property type="match status" value="1"/>
</dbReference>
<dbReference type="Pfam" id="PF12679">
    <property type="entry name" value="ABC2_membrane_2"/>
    <property type="match status" value="1"/>
</dbReference>
<feature type="transmembrane region" description="Helical" evidence="1">
    <location>
        <begin position="188"/>
        <end position="205"/>
    </location>
</feature>
<name>A0A8J8MMK4_9FIRM</name>
<sequence>MNIYHYEFRKYLKSMLIWTFSMVAVLYFYLVLFPNFAEEASQLEKMMSQLPEGLLKAFGMNNMNLSNIGGFYNFIFTYIILIGSIFATKLGIDITSKEAREKTSDFLLVKPRTRAAILTPKLLTAFTHIIISNIIYMVFAYIGMELFKNEAYNREVFFLITLSLLFIQIFLMMLGFLLGTIVKRLKGVLPLALGVVFGLFVINLLNQTLEDAKYSYLTPFGYFESGYITENLAYSTPHLWVSIGATVLFIIASYVVYLKKDVASV</sequence>
<feature type="transmembrane region" description="Helical" evidence="1">
    <location>
        <begin position="156"/>
        <end position="181"/>
    </location>
</feature>
<keyword evidence="1" id="KW-1133">Transmembrane helix</keyword>
<dbReference type="EMBL" id="CP058649">
    <property type="protein sequence ID" value="QUI24264.1"/>
    <property type="molecule type" value="Genomic_DNA"/>
</dbReference>
<dbReference type="GO" id="GO:0140359">
    <property type="term" value="F:ABC-type transporter activity"/>
    <property type="evidence" value="ECO:0007669"/>
    <property type="project" value="InterPro"/>
</dbReference>
<keyword evidence="1" id="KW-0472">Membrane</keyword>
<organism evidence="2 3">
    <name type="scientific">Vallitalea pronyensis</name>
    <dbReference type="NCBI Taxonomy" id="1348613"/>
    <lineage>
        <taxon>Bacteria</taxon>
        <taxon>Bacillati</taxon>
        <taxon>Bacillota</taxon>
        <taxon>Clostridia</taxon>
        <taxon>Lachnospirales</taxon>
        <taxon>Vallitaleaceae</taxon>
        <taxon>Vallitalea</taxon>
    </lineage>
</organism>
<dbReference type="AlphaFoldDB" id="A0A8J8MMK4"/>
<gene>
    <name evidence="2" type="ORF">HZI73_19060</name>
</gene>
<dbReference type="Proteomes" id="UP000683246">
    <property type="component" value="Chromosome"/>
</dbReference>
<keyword evidence="3" id="KW-1185">Reference proteome</keyword>
<accession>A0A8J8MMK4</accession>
<dbReference type="KEGG" id="vpy:HZI73_19060"/>
<protein>
    <submittedName>
        <fullName evidence="2">ABC transporter permease subunit</fullName>
    </submittedName>
</protein>
<evidence type="ECO:0000256" key="1">
    <source>
        <dbReference type="SAM" id="Phobius"/>
    </source>
</evidence>
<evidence type="ECO:0000313" key="3">
    <source>
        <dbReference type="Proteomes" id="UP000683246"/>
    </source>
</evidence>
<dbReference type="GO" id="GO:0005886">
    <property type="term" value="C:plasma membrane"/>
    <property type="evidence" value="ECO:0007669"/>
    <property type="project" value="UniProtKB-SubCell"/>
</dbReference>
<reference evidence="2" key="1">
    <citation type="submission" date="2020-07" db="EMBL/GenBank/DDBJ databases">
        <title>Vallitalea pronyensis genome.</title>
        <authorList>
            <person name="Postec A."/>
        </authorList>
    </citation>
    <scope>NUCLEOTIDE SEQUENCE</scope>
    <source>
        <strain evidence="2">FatNI3</strain>
    </source>
</reference>
<feature type="transmembrane region" description="Helical" evidence="1">
    <location>
        <begin position="15"/>
        <end position="37"/>
    </location>
</feature>
<dbReference type="RefSeq" id="WP_212694958.1">
    <property type="nucleotide sequence ID" value="NZ_CP058649.1"/>
</dbReference>
<feature type="transmembrane region" description="Helical" evidence="1">
    <location>
        <begin position="122"/>
        <end position="144"/>
    </location>
</feature>